<feature type="region of interest" description="Disordered" evidence="1">
    <location>
        <begin position="64"/>
        <end position="100"/>
    </location>
</feature>
<feature type="compositionally biased region" description="Polar residues" evidence="1">
    <location>
        <begin position="1379"/>
        <end position="1390"/>
    </location>
</feature>
<feature type="compositionally biased region" description="Polar residues" evidence="1">
    <location>
        <begin position="77"/>
        <end position="89"/>
    </location>
</feature>
<evidence type="ECO:0000313" key="2">
    <source>
        <dbReference type="EMBL" id="PLW34671.1"/>
    </source>
</evidence>
<evidence type="ECO:0000256" key="1">
    <source>
        <dbReference type="SAM" id="MobiDB-lite"/>
    </source>
</evidence>
<feature type="compositionally biased region" description="Acidic residues" evidence="1">
    <location>
        <begin position="1397"/>
        <end position="1406"/>
    </location>
</feature>
<proteinExistence type="predicted"/>
<dbReference type="OrthoDB" id="2495958at2759"/>
<keyword evidence="3" id="KW-1185">Reference proteome</keyword>
<feature type="compositionally biased region" description="Polar residues" evidence="1">
    <location>
        <begin position="1327"/>
        <end position="1352"/>
    </location>
</feature>
<comment type="caution">
    <text evidence="2">The sequence shown here is derived from an EMBL/GenBank/DDBJ whole genome shotgun (WGS) entry which is preliminary data.</text>
</comment>
<protein>
    <submittedName>
        <fullName evidence="2">Uncharacterized protein</fullName>
    </submittedName>
</protein>
<dbReference type="EMBL" id="PGCJ01000272">
    <property type="protein sequence ID" value="PLW34671.1"/>
    <property type="molecule type" value="Genomic_DNA"/>
</dbReference>
<evidence type="ECO:0000313" key="3">
    <source>
        <dbReference type="Proteomes" id="UP000235388"/>
    </source>
</evidence>
<gene>
    <name evidence="2" type="ORF">PCANC_12241</name>
</gene>
<accession>A0A2N5UA95</accession>
<feature type="compositionally biased region" description="Polar residues" evidence="1">
    <location>
        <begin position="1359"/>
        <end position="1372"/>
    </location>
</feature>
<sequence>MYGYPTASSAFAYLGLAILLIGRMISPGYTSIDNITTIEDVAIEPSTDVNASSAKKIECTVQKQQPEQAEMEHHESTGNAGINEASTALNPKRKVGPKNKSQAVNLMGGMVEFRRDAMIKLDEVFGMVPKKGKQRPHVKPLKIDESRRQLANQERNFLEYHASKADGKTEWGNKSNLRLIFLMGVIMKIHDRRSFSGIEFIKPEHYDELKIFFEESKTQWLEAESVISRLFEDDKLEATRRIFAFRSLLHHHTSAKRWADRLAHLTPMARERMRHVIDLIEKTYGISAHPERYMKNASTIPVKKWDLDANLGLPGTWKLRKILVEVFGETEATRRQKLNDYKMDRMEFTILWSYELGLFTPHKFAIDTLTLWKVGDALQGCWNFLIDGANARMRFDEAFAQLLGIFTDKERLFSWPASPERAWMIARYGKGYGERLAKLSNSIILSEKINPLSTSAVKDLVGDIGTMEGNQRAGLEIMLWCELGLDPKEWPRIGKLRNSHDRGKSRSTIRGMENISNEEREKLEVWHQMVSFYSNDNKPSSVLWRINDNFWQWQDQYITPFKVIRAYCSYSSIGRRHIPKDSDLADDSFTREDVAIDTSGNISPKNCVGFTDLIASPEKEIEYEVQTDQPEKVQMEHHENIGYSGNEEAFTAQNPKRKKRQNKNCQAVNLMGGMVGFRRDAMIKLEEVFGVTQTKDKKKLKVQLAKPDDSRGQFAKKDLEFLQYHATKENGETEWKNYDNLRLIYLMGVIMKIQDKRSFGGIVNYIKPEYYDELKTFFEESKHQWLEAESVISRLFEHDEQEPARRIFAFRRLLHHHTSAKRWVNRLAHLRPVKKEQVCDLVDMQKAYGLSHLPQHVTENAFMIPMKKWDGDSSLGLPGMLKLRKTLVEVFGEAEARRRQRLNDYKMKRVEFVVLWCQDPELFTAHKFAIDTLTLWKVGDALQLCWNFLIDGANARMPFDLAFAQLLQIMTDKDRLFSWADSPERAWISSYYEKVYHNRLAKLGKSIILCEEINPASTSAVKNLAGDIGEVEVKYGTGLDIMLWCDLGLDPKEWFRLKKRAQSQDHEYQSYMEGLKKISDTSTSLLAILILIHPNPNPNPNPNPHPDPHPLAGALVLGATVTEARSIAPSPSKSTTEKIEFSTPSRRIPKRSRQESEWNAELGESDNVDQNQGDIDPLASPSRTQSGGRLRSKHAHKAFKHQHQSSSSNAVYRTTLPDSVNTTASPVAGTLNGKLPQDIQYKIIPVSSGNSSTSDSLTSDSREYIIKPASPVAMVDPALAKQTPDGGISSSDLTGMISHLKSQEDSEPAITLLRAIENYRQTISEESQLDINDSRSRSLSSVPDAATPNSSALPPFAQNPVNSSGIDTSSLSHVIPDKTSGNSTLNKVIQSDSSSSTDDDESSWNQ</sequence>
<reference evidence="2 3" key="1">
    <citation type="submission" date="2017-11" db="EMBL/GenBank/DDBJ databases">
        <title>De novo assembly and phasing of dikaryotic genomes from two isolates of Puccinia coronata f. sp. avenae, the causal agent of oat crown rust.</title>
        <authorList>
            <person name="Miller M.E."/>
            <person name="Zhang Y."/>
            <person name="Omidvar V."/>
            <person name="Sperschneider J."/>
            <person name="Schwessinger B."/>
            <person name="Raley C."/>
            <person name="Palmer J.M."/>
            <person name="Garnica D."/>
            <person name="Upadhyaya N."/>
            <person name="Rathjen J."/>
            <person name="Taylor J.M."/>
            <person name="Park R.F."/>
            <person name="Dodds P.N."/>
            <person name="Hirsch C.D."/>
            <person name="Kianian S.F."/>
            <person name="Figueroa M."/>
        </authorList>
    </citation>
    <scope>NUCLEOTIDE SEQUENCE [LARGE SCALE GENOMIC DNA]</scope>
    <source>
        <strain evidence="2">12NC29</strain>
    </source>
</reference>
<name>A0A2N5UA95_9BASI</name>
<dbReference type="Proteomes" id="UP000235388">
    <property type="component" value="Unassembled WGS sequence"/>
</dbReference>
<feature type="region of interest" description="Disordered" evidence="1">
    <location>
        <begin position="1125"/>
        <end position="1211"/>
    </location>
</feature>
<organism evidence="2 3">
    <name type="scientific">Puccinia coronata f. sp. avenae</name>
    <dbReference type="NCBI Taxonomy" id="200324"/>
    <lineage>
        <taxon>Eukaryota</taxon>
        <taxon>Fungi</taxon>
        <taxon>Dikarya</taxon>
        <taxon>Basidiomycota</taxon>
        <taxon>Pucciniomycotina</taxon>
        <taxon>Pucciniomycetes</taxon>
        <taxon>Pucciniales</taxon>
        <taxon>Pucciniaceae</taxon>
        <taxon>Puccinia</taxon>
    </lineage>
</organism>
<feature type="region of interest" description="Disordered" evidence="1">
    <location>
        <begin position="1327"/>
        <end position="1406"/>
    </location>
</feature>
<feature type="compositionally biased region" description="Basic residues" evidence="1">
    <location>
        <begin position="1190"/>
        <end position="1203"/>
    </location>
</feature>